<dbReference type="InterPro" id="IPR051206">
    <property type="entry name" value="NAMLAA_amidase_2"/>
</dbReference>
<evidence type="ECO:0000256" key="4">
    <source>
        <dbReference type="ARBA" id="ARBA00023316"/>
    </source>
</evidence>
<comment type="catalytic activity">
    <reaction evidence="1">
        <text>Hydrolyzes the link between N-acetylmuramoyl residues and L-amino acid residues in certain cell-wall glycopeptides.</text>
        <dbReference type="EC" id="3.5.1.28"/>
    </reaction>
</comment>
<dbReference type="InterPro" id="IPR013168">
    <property type="entry name" value="Cpl_7_lyso_C"/>
</dbReference>
<gene>
    <name evidence="7" type="ORF">INS90_00930</name>
</gene>
<dbReference type="EMBL" id="CP063212">
    <property type="protein sequence ID" value="QOR47908.1"/>
    <property type="molecule type" value="Genomic_DNA"/>
</dbReference>
<feature type="domain" description="N-acetylmuramoyl-L-alanine amidase" evidence="5">
    <location>
        <begin position="16"/>
        <end position="146"/>
    </location>
</feature>
<evidence type="ECO:0000256" key="3">
    <source>
        <dbReference type="ARBA" id="ARBA00022801"/>
    </source>
</evidence>
<dbReference type="EC" id="3.5.1.28" evidence="2"/>
<evidence type="ECO:0000313" key="8">
    <source>
        <dbReference type="Proteomes" id="UP000594961"/>
    </source>
</evidence>
<feature type="domain" description="Cpl-7 lysozyme C-terminal" evidence="6">
    <location>
        <begin position="181"/>
        <end position="219"/>
    </location>
</feature>
<dbReference type="InterPro" id="IPR036505">
    <property type="entry name" value="Amidase/PGRP_sf"/>
</dbReference>
<dbReference type="PANTHER" id="PTHR30417">
    <property type="entry name" value="N-ACETYLMURAMOYL-L-ALANINE AMIDASE AMID"/>
    <property type="match status" value="1"/>
</dbReference>
<feature type="domain" description="Cpl-7 lysozyme C-terminal" evidence="6">
    <location>
        <begin position="334"/>
        <end position="372"/>
    </location>
</feature>
<feature type="domain" description="Cpl-7 lysozyme C-terminal" evidence="6">
    <location>
        <begin position="283"/>
        <end position="321"/>
    </location>
</feature>
<accession>A0A7M1R1A2</accession>
<dbReference type="Gene3D" id="3.40.80.10">
    <property type="entry name" value="Peptidoglycan recognition protein-like"/>
    <property type="match status" value="1"/>
</dbReference>
<protein>
    <recommendedName>
        <fullName evidence="2">N-acetylmuramoyl-L-alanine amidase</fullName>
        <ecNumber evidence="2">3.5.1.28</ecNumber>
    </recommendedName>
</protein>
<dbReference type="Proteomes" id="UP000594961">
    <property type="component" value="Chromosome"/>
</dbReference>
<evidence type="ECO:0000259" key="5">
    <source>
        <dbReference type="SMART" id="SM00644"/>
    </source>
</evidence>
<feature type="domain" description="Cpl-7 lysozyme C-terminal" evidence="6">
    <location>
        <begin position="232"/>
        <end position="270"/>
    </location>
</feature>
<dbReference type="GO" id="GO:0008745">
    <property type="term" value="F:N-acetylmuramoyl-L-alanine amidase activity"/>
    <property type="evidence" value="ECO:0007669"/>
    <property type="project" value="UniProtKB-EC"/>
</dbReference>
<dbReference type="AlphaFoldDB" id="A0A7M1R1A2"/>
<dbReference type="GO" id="GO:0071555">
    <property type="term" value="P:cell wall organization"/>
    <property type="evidence" value="ECO:0007669"/>
    <property type="project" value="UniProtKB-KW"/>
</dbReference>
<dbReference type="SUPFAM" id="SSF55846">
    <property type="entry name" value="N-acetylmuramoyl-L-alanine amidase-like"/>
    <property type="match status" value="1"/>
</dbReference>
<dbReference type="Pfam" id="PF08230">
    <property type="entry name" value="CW_7"/>
    <property type="match status" value="4"/>
</dbReference>
<keyword evidence="4" id="KW-0961">Cell wall biogenesis/degradation</keyword>
<dbReference type="Pfam" id="PF01510">
    <property type="entry name" value="Amidase_2"/>
    <property type="match status" value="1"/>
</dbReference>
<evidence type="ECO:0000256" key="1">
    <source>
        <dbReference type="ARBA" id="ARBA00001561"/>
    </source>
</evidence>
<organism evidence="7 8">
    <name type="scientific">Trueperella pecoris</name>
    <dbReference type="NCBI Taxonomy" id="2733571"/>
    <lineage>
        <taxon>Bacteria</taxon>
        <taxon>Bacillati</taxon>
        <taxon>Actinomycetota</taxon>
        <taxon>Actinomycetes</taxon>
        <taxon>Actinomycetales</taxon>
        <taxon>Actinomycetaceae</taxon>
        <taxon>Trueperella</taxon>
    </lineage>
</organism>
<name>A0A7M1R1A2_9ACTO</name>
<dbReference type="SMART" id="SM00644">
    <property type="entry name" value="Ami_2"/>
    <property type="match status" value="1"/>
</dbReference>
<dbReference type="PANTHER" id="PTHR30417:SF1">
    <property type="entry name" value="N-ACETYLMURAMOYL-L-ALANINE AMIDASE AMID"/>
    <property type="match status" value="1"/>
</dbReference>
<evidence type="ECO:0000313" key="7">
    <source>
        <dbReference type="EMBL" id="QOR47908.1"/>
    </source>
</evidence>
<dbReference type="CDD" id="cd06583">
    <property type="entry name" value="PGRP"/>
    <property type="match status" value="1"/>
</dbReference>
<proteinExistence type="predicted"/>
<keyword evidence="3" id="KW-0378">Hydrolase</keyword>
<dbReference type="GO" id="GO:0009254">
    <property type="term" value="P:peptidoglycan turnover"/>
    <property type="evidence" value="ECO:0007669"/>
    <property type="project" value="TreeGrafter"/>
</dbReference>
<dbReference type="GO" id="GO:0009253">
    <property type="term" value="P:peptidoglycan catabolic process"/>
    <property type="evidence" value="ECO:0007669"/>
    <property type="project" value="InterPro"/>
</dbReference>
<dbReference type="InterPro" id="IPR002502">
    <property type="entry name" value="Amidase_domain"/>
</dbReference>
<evidence type="ECO:0000259" key="6">
    <source>
        <dbReference type="SMART" id="SM01095"/>
    </source>
</evidence>
<dbReference type="SMART" id="SM01095">
    <property type="entry name" value="Cpl-7"/>
    <property type="match status" value="4"/>
</dbReference>
<sequence length="373" mass="40180">MKNWNTLEADIDLIMNTHYTPGRNGRRIDKVIIHHNAGNLTIRGCHDVWQTRPASAHYQVQTDGRIGQLVWDRDTAWHAGNFAANTTSIGIEHADASSNPWAVSEACLDNGAHLVAAVCKFYGLGRPQWGKNVFGHKDFSPTACPASLAGSQHTAYMARAQSWYDQMTGSAPAPAPATPNIDALADAVIRGEYGNGDERKRRLGANYAAVQQRVNEKLSGNASALKPAGPNIDALADAVIRGDYGNGEERKRHLGANYVAVQQRVNEKLSGNASALKPAGPNIDALADAVIRGEYGNGEERKRRLGANYVAVQQRVNEKLSGNASALKPAGPNIDALADAVIRGEYGNGEERKRRLGANYVAVQARVNAKLGY</sequence>
<evidence type="ECO:0000256" key="2">
    <source>
        <dbReference type="ARBA" id="ARBA00011901"/>
    </source>
</evidence>
<reference evidence="7 8" key="1">
    <citation type="submission" date="2020-10" db="EMBL/GenBank/DDBJ databases">
        <title>Trueperella pecoris sp. nov. isolated from bovine and porcine specimens.</title>
        <authorList>
            <person name="Schoenecker L."/>
            <person name="Schnydrig P."/>
            <person name="Brodard I."/>
            <person name="Thomann A."/>
            <person name="Hemphill A."/>
            <person name="Rodriguez-Campos S."/>
            <person name="Perreten V."/>
            <person name="Jores J."/>
            <person name="Kittl S."/>
        </authorList>
    </citation>
    <scope>NUCLEOTIDE SEQUENCE [LARGE SCALE GENOMIC DNA]</scope>
    <source>
        <strain evidence="7 8">19OD0592</strain>
    </source>
</reference>